<evidence type="ECO:0000313" key="16">
    <source>
        <dbReference type="Proteomes" id="UP000239649"/>
    </source>
</evidence>
<protein>
    <recommendedName>
        <fullName evidence="3">Glycerophosphocholine acyltransferase 1</fullName>
    </recommendedName>
</protein>
<keyword evidence="5" id="KW-0808">Transferase</keyword>
<keyword evidence="11" id="KW-1208">Phospholipid metabolism</keyword>
<feature type="transmembrane region" description="Helical" evidence="14">
    <location>
        <begin position="164"/>
        <end position="183"/>
    </location>
</feature>
<dbReference type="EMBL" id="LHPF02000006">
    <property type="protein sequence ID" value="PSC73684.1"/>
    <property type="molecule type" value="Genomic_DNA"/>
</dbReference>
<reference evidence="15 16" key="1">
    <citation type="journal article" date="2018" name="Plant J.">
        <title>Genome sequences of Chlorella sorokiniana UTEX 1602 and Micractinium conductrix SAG 241.80: implications to maltose excretion by a green alga.</title>
        <authorList>
            <person name="Arriola M.B."/>
            <person name="Velmurugan N."/>
            <person name="Zhang Y."/>
            <person name="Plunkett M.H."/>
            <person name="Hondzo H."/>
            <person name="Barney B.M."/>
        </authorList>
    </citation>
    <scope>NUCLEOTIDE SEQUENCE [LARGE SCALE GENOMIC DNA]</scope>
    <source>
        <strain evidence="15 16">SAG 241.80</strain>
    </source>
</reference>
<dbReference type="GO" id="GO:0016020">
    <property type="term" value="C:membrane"/>
    <property type="evidence" value="ECO:0007669"/>
    <property type="project" value="UniProtKB-SubCell"/>
</dbReference>
<evidence type="ECO:0000256" key="9">
    <source>
        <dbReference type="ARBA" id="ARBA00023136"/>
    </source>
</evidence>
<feature type="transmembrane region" description="Helical" evidence="14">
    <location>
        <begin position="259"/>
        <end position="284"/>
    </location>
</feature>
<evidence type="ECO:0000256" key="13">
    <source>
        <dbReference type="SAM" id="MobiDB-lite"/>
    </source>
</evidence>
<keyword evidence="9 14" id="KW-0472">Membrane</keyword>
<feature type="compositionally biased region" description="Low complexity" evidence="13">
    <location>
        <begin position="397"/>
        <end position="408"/>
    </location>
</feature>
<evidence type="ECO:0000256" key="1">
    <source>
        <dbReference type="ARBA" id="ARBA00004141"/>
    </source>
</evidence>
<evidence type="ECO:0000256" key="4">
    <source>
        <dbReference type="ARBA" id="ARBA00022516"/>
    </source>
</evidence>
<sequence>MSDDTPPTSPSPRAASLPPSEGDAGEDVFEDALPDIGLLPAIGEDLACLGGSLAALAGEPRPAGVDAGADYELHDEYDQLDLGELLLLQTDLKQEVERVLARLLTPRRVLLRDKVTFVLGTLSLVVGAFFLGHSPQTFYRVYTVEGICMLALRFFHYRWSRQHYYLLDWCYLANAMLMLHIWVYPTNQLLAKVTFAHAFGPLLWSVLAFRNSIVFHSLDKMTSHFMHLYPACVCWTLRWHTAGPLADSLKEDPAAAASWAAGGFKALVLFPVAPYLLWSVLYYLKIFVISSRKIEAKNYETLFKYSTQSRGSLFGAVVLRAPQRLQPLVYMLLHLALTLGTLLLNQLWWASYAANTAFLAFIFAASSWSGATYYFDYFAHRYAASVGLARRRTGSAAATPRSAAATPAVSEALSGGGAGSGAGSGKKQR</sequence>
<evidence type="ECO:0000256" key="14">
    <source>
        <dbReference type="SAM" id="Phobius"/>
    </source>
</evidence>
<feature type="transmembrane region" description="Helical" evidence="14">
    <location>
        <begin position="328"/>
        <end position="350"/>
    </location>
</feature>
<dbReference type="PANTHER" id="PTHR31201">
    <property type="entry name" value="OS01G0585100 PROTEIN"/>
    <property type="match status" value="1"/>
</dbReference>
<feature type="transmembrane region" description="Helical" evidence="14">
    <location>
        <begin position="189"/>
        <end position="209"/>
    </location>
</feature>
<dbReference type="Proteomes" id="UP000239649">
    <property type="component" value="Unassembled WGS sequence"/>
</dbReference>
<gene>
    <name evidence="15" type="ORF">C2E20_2998</name>
</gene>
<feature type="transmembrane region" description="Helical" evidence="14">
    <location>
        <begin position="356"/>
        <end position="375"/>
    </location>
</feature>
<feature type="compositionally biased region" description="Low complexity" evidence="13">
    <location>
        <begin position="1"/>
        <end position="20"/>
    </location>
</feature>
<keyword evidence="8" id="KW-0443">Lipid metabolism</keyword>
<evidence type="ECO:0000256" key="2">
    <source>
        <dbReference type="ARBA" id="ARBA00006675"/>
    </source>
</evidence>
<dbReference type="GO" id="GO:0006656">
    <property type="term" value="P:phosphatidylcholine biosynthetic process"/>
    <property type="evidence" value="ECO:0007669"/>
    <property type="project" value="TreeGrafter"/>
</dbReference>
<proteinExistence type="inferred from homology"/>
<comment type="similarity">
    <text evidence="2">Belongs to the GPC1 family.</text>
</comment>
<feature type="region of interest" description="Disordered" evidence="13">
    <location>
        <begin position="1"/>
        <end position="27"/>
    </location>
</feature>
<dbReference type="AlphaFoldDB" id="A0A2P6VHX1"/>
<dbReference type="PANTHER" id="PTHR31201:SF1">
    <property type="entry name" value="GLYCEROPHOSPHOCHOLINE ACYLTRANSFERASE 1"/>
    <property type="match status" value="1"/>
</dbReference>
<evidence type="ECO:0000313" key="15">
    <source>
        <dbReference type="EMBL" id="PSC73684.1"/>
    </source>
</evidence>
<evidence type="ECO:0000256" key="11">
    <source>
        <dbReference type="ARBA" id="ARBA00023264"/>
    </source>
</evidence>
<keyword evidence="12" id="KW-0012">Acyltransferase</keyword>
<keyword evidence="4" id="KW-0444">Lipid biosynthesis</keyword>
<evidence type="ECO:0000256" key="5">
    <source>
        <dbReference type="ARBA" id="ARBA00022679"/>
    </source>
</evidence>
<name>A0A2P6VHX1_9CHLO</name>
<evidence type="ECO:0000256" key="3">
    <source>
        <dbReference type="ARBA" id="ARBA00019082"/>
    </source>
</evidence>
<feature type="region of interest" description="Disordered" evidence="13">
    <location>
        <begin position="397"/>
        <end position="429"/>
    </location>
</feature>
<keyword evidence="7 14" id="KW-1133">Transmembrane helix</keyword>
<keyword evidence="6 14" id="KW-0812">Transmembrane</keyword>
<feature type="transmembrane region" description="Helical" evidence="14">
    <location>
        <begin position="115"/>
        <end position="132"/>
    </location>
</feature>
<feature type="compositionally biased region" description="Gly residues" evidence="13">
    <location>
        <begin position="414"/>
        <end position="429"/>
    </location>
</feature>
<organism evidence="15 16">
    <name type="scientific">Micractinium conductrix</name>
    <dbReference type="NCBI Taxonomy" id="554055"/>
    <lineage>
        <taxon>Eukaryota</taxon>
        <taxon>Viridiplantae</taxon>
        <taxon>Chlorophyta</taxon>
        <taxon>core chlorophytes</taxon>
        <taxon>Trebouxiophyceae</taxon>
        <taxon>Chlorellales</taxon>
        <taxon>Chlorellaceae</taxon>
        <taxon>Chlorella clade</taxon>
        <taxon>Micractinium</taxon>
    </lineage>
</organism>
<evidence type="ECO:0000256" key="12">
    <source>
        <dbReference type="ARBA" id="ARBA00023315"/>
    </source>
</evidence>
<dbReference type="OrthoDB" id="406287at2759"/>
<dbReference type="GO" id="GO:0016746">
    <property type="term" value="F:acyltransferase activity"/>
    <property type="evidence" value="ECO:0007669"/>
    <property type="project" value="UniProtKB-KW"/>
</dbReference>
<keyword evidence="16" id="KW-1185">Reference proteome</keyword>
<evidence type="ECO:0000256" key="10">
    <source>
        <dbReference type="ARBA" id="ARBA00023209"/>
    </source>
</evidence>
<evidence type="ECO:0000256" key="6">
    <source>
        <dbReference type="ARBA" id="ARBA00022692"/>
    </source>
</evidence>
<comment type="subcellular location">
    <subcellularLocation>
        <location evidence="1">Membrane</location>
        <topology evidence="1">Multi-pass membrane protein</topology>
    </subcellularLocation>
</comment>
<accession>A0A2P6VHX1</accession>
<dbReference type="InterPro" id="IPR021261">
    <property type="entry name" value="GPCAT"/>
</dbReference>
<dbReference type="Pfam" id="PF10998">
    <property type="entry name" value="DUF2838"/>
    <property type="match status" value="1"/>
</dbReference>
<evidence type="ECO:0000256" key="8">
    <source>
        <dbReference type="ARBA" id="ARBA00023098"/>
    </source>
</evidence>
<keyword evidence="10" id="KW-0594">Phospholipid biosynthesis</keyword>
<evidence type="ECO:0000256" key="7">
    <source>
        <dbReference type="ARBA" id="ARBA00022989"/>
    </source>
</evidence>
<comment type="caution">
    <text evidence="15">The sequence shown here is derived from an EMBL/GenBank/DDBJ whole genome shotgun (WGS) entry which is preliminary data.</text>
</comment>